<name>A0A6J4LIC7_9ACTN</name>
<keyword evidence="2" id="KW-0012">Acyltransferase</keyword>
<evidence type="ECO:0000256" key="1">
    <source>
        <dbReference type="ARBA" id="ARBA00022679"/>
    </source>
</evidence>
<gene>
    <name evidence="4" type="ORF">AVDCRST_MAG07-1903</name>
</gene>
<dbReference type="CDD" id="cd04301">
    <property type="entry name" value="NAT_SF"/>
    <property type="match status" value="1"/>
</dbReference>
<dbReference type="InterPro" id="IPR016181">
    <property type="entry name" value="Acyl_CoA_acyltransferase"/>
</dbReference>
<feature type="domain" description="N-acetyltransferase" evidence="3">
    <location>
        <begin position="3"/>
        <end position="155"/>
    </location>
</feature>
<dbReference type="GO" id="GO:0016747">
    <property type="term" value="F:acyltransferase activity, transferring groups other than amino-acyl groups"/>
    <property type="evidence" value="ECO:0007669"/>
    <property type="project" value="InterPro"/>
</dbReference>
<sequence>MTAVVRLATQADLDAVYGLRHEVFVVGQGVPVELERDELDAAADHAVALLEGVLVGTGRLVDGRIDPDGRLEPGTPGTVGTIGRMAVSDAARRGGVGRAVLDLLVQRATERALPLAELHAQVHARRFYERAGFTAFGEVYLEAGIEHIGMRRALPG</sequence>
<dbReference type="Pfam" id="PF13673">
    <property type="entry name" value="Acetyltransf_10"/>
    <property type="match status" value="1"/>
</dbReference>
<dbReference type="AlphaFoldDB" id="A0A6J4LIC7"/>
<dbReference type="PROSITE" id="PS51186">
    <property type="entry name" value="GNAT"/>
    <property type="match status" value="1"/>
</dbReference>
<dbReference type="SUPFAM" id="SSF55729">
    <property type="entry name" value="Acyl-CoA N-acyltransferases (Nat)"/>
    <property type="match status" value="1"/>
</dbReference>
<keyword evidence="1 4" id="KW-0808">Transferase</keyword>
<proteinExistence type="predicted"/>
<dbReference type="EMBL" id="CADCUB010000097">
    <property type="protein sequence ID" value="CAA9333488.1"/>
    <property type="molecule type" value="Genomic_DNA"/>
</dbReference>
<organism evidence="4">
    <name type="scientific">uncultured Frankineae bacterium</name>
    <dbReference type="NCBI Taxonomy" id="437475"/>
    <lineage>
        <taxon>Bacteria</taxon>
        <taxon>Bacillati</taxon>
        <taxon>Actinomycetota</taxon>
        <taxon>Actinomycetes</taxon>
        <taxon>Frankiales</taxon>
        <taxon>environmental samples</taxon>
    </lineage>
</organism>
<evidence type="ECO:0000313" key="4">
    <source>
        <dbReference type="EMBL" id="CAA9333488.1"/>
    </source>
</evidence>
<reference evidence="4" key="1">
    <citation type="submission" date="2020-02" db="EMBL/GenBank/DDBJ databases">
        <authorList>
            <person name="Meier V. D."/>
        </authorList>
    </citation>
    <scope>NUCLEOTIDE SEQUENCE</scope>
    <source>
        <strain evidence="4">AVDCRST_MAG07</strain>
    </source>
</reference>
<protein>
    <submittedName>
        <fullName evidence="4">GNAT family acetyltransferase YjcF</fullName>
    </submittedName>
</protein>
<evidence type="ECO:0000256" key="2">
    <source>
        <dbReference type="ARBA" id="ARBA00023315"/>
    </source>
</evidence>
<dbReference type="InterPro" id="IPR050832">
    <property type="entry name" value="Bact_Acetyltransf"/>
</dbReference>
<dbReference type="PANTHER" id="PTHR43877">
    <property type="entry name" value="AMINOALKYLPHOSPHONATE N-ACETYLTRANSFERASE-RELATED-RELATED"/>
    <property type="match status" value="1"/>
</dbReference>
<accession>A0A6J4LIC7</accession>
<evidence type="ECO:0000259" key="3">
    <source>
        <dbReference type="PROSITE" id="PS51186"/>
    </source>
</evidence>
<dbReference type="InterPro" id="IPR000182">
    <property type="entry name" value="GNAT_dom"/>
</dbReference>
<dbReference type="Gene3D" id="3.40.630.30">
    <property type="match status" value="1"/>
</dbReference>
<dbReference type="PANTHER" id="PTHR43877:SF2">
    <property type="entry name" value="AMINOALKYLPHOSPHONATE N-ACETYLTRANSFERASE-RELATED"/>
    <property type="match status" value="1"/>
</dbReference>